<reference evidence="3 4" key="1">
    <citation type="submission" date="2022-10" db="EMBL/GenBank/DDBJ databases">
        <title>The complete genomes of actinobacterial strains from the NBC collection.</title>
        <authorList>
            <person name="Joergensen T.S."/>
            <person name="Alvarez Arevalo M."/>
            <person name="Sterndorff E.B."/>
            <person name="Faurdal D."/>
            <person name="Vuksanovic O."/>
            <person name="Mourched A.-S."/>
            <person name="Charusanti P."/>
            <person name="Shaw S."/>
            <person name="Blin K."/>
            <person name="Weber T."/>
        </authorList>
    </citation>
    <scope>NUCLEOTIDE SEQUENCE [LARGE SCALE GENOMIC DNA]</scope>
    <source>
        <strain evidence="3 4">NBC_00123</strain>
    </source>
</reference>
<keyword evidence="2" id="KW-0812">Transmembrane</keyword>
<feature type="compositionally biased region" description="Polar residues" evidence="1">
    <location>
        <begin position="1"/>
        <end position="13"/>
    </location>
</feature>
<evidence type="ECO:0000313" key="4">
    <source>
        <dbReference type="Proteomes" id="UP001622594"/>
    </source>
</evidence>
<feature type="region of interest" description="Disordered" evidence="1">
    <location>
        <begin position="1"/>
        <end position="29"/>
    </location>
</feature>
<evidence type="ECO:0000256" key="2">
    <source>
        <dbReference type="SAM" id="Phobius"/>
    </source>
</evidence>
<gene>
    <name evidence="3" type="ORF">OG814_39680</name>
</gene>
<accession>A0ABZ1LRS2</accession>
<keyword evidence="4" id="KW-1185">Reference proteome</keyword>
<organism evidence="3 4">
    <name type="scientific">Streptomyces zaomyceticus</name>
    <dbReference type="NCBI Taxonomy" id="68286"/>
    <lineage>
        <taxon>Bacteria</taxon>
        <taxon>Bacillati</taxon>
        <taxon>Actinomycetota</taxon>
        <taxon>Actinomycetes</taxon>
        <taxon>Kitasatosporales</taxon>
        <taxon>Streptomycetaceae</taxon>
        <taxon>Streptomyces</taxon>
    </lineage>
</organism>
<sequence length="128" mass="13647">MSASEKSGQNQFPWTGPYAVPDYPDMEERYDPGKAEAAVTYAPETAGIHACTGELRVLPAPLPEESRTAVQAARGAGNTLWTTVRAHKAVTAGAAVGTAAALTLAYTLGRRTRRRGLGPVARLLEHRF</sequence>
<dbReference type="Proteomes" id="UP001622594">
    <property type="component" value="Chromosome"/>
</dbReference>
<protein>
    <submittedName>
        <fullName evidence="3">Uncharacterized protein</fullName>
    </submittedName>
</protein>
<evidence type="ECO:0000256" key="1">
    <source>
        <dbReference type="SAM" id="MobiDB-lite"/>
    </source>
</evidence>
<name>A0ABZ1LRS2_9ACTN</name>
<evidence type="ECO:0000313" key="3">
    <source>
        <dbReference type="EMBL" id="WTR74963.1"/>
    </source>
</evidence>
<proteinExistence type="predicted"/>
<keyword evidence="2" id="KW-1133">Transmembrane helix</keyword>
<dbReference type="EMBL" id="CP108188">
    <property type="protein sequence ID" value="WTR74963.1"/>
    <property type="molecule type" value="Genomic_DNA"/>
</dbReference>
<feature type="transmembrane region" description="Helical" evidence="2">
    <location>
        <begin position="89"/>
        <end position="108"/>
    </location>
</feature>
<dbReference type="RefSeq" id="WP_371637396.1">
    <property type="nucleotide sequence ID" value="NZ_CP108062.1"/>
</dbReference>
<keyword evidence="2" id="KW-0472">Membrane</keyword>